<evidence type="ECO:0000259" key="1">
    <source>
        <dbReference type="Pfam" id="PF12728"/>
    </source>
</evidence>
<feature type="domain" description="Helix-turn-helix" evidence="1">
    <location>
        <begin position="43"/>
        <end position="88"/>
    </location>
</feature>
<dbReference type="EMBL" id="JNHI01000019">
    <property type="protein sequence ID" value="KDS29778.1"/>
    <property type="molecule type" value="Genomic_DNA"/>
</dbReference>
<comment type="caution">
    <text evidence="2">The sequence shown here is derived from an EMBL/GenBank/DDBJ whole genome shotgun (WGS) entry which is preliminary data.</text>
</comment>
<evidence type="ECO:0000313" key="3">
    <source>
        <dbReference type="Proteomes" id="UP000028134"/>
    </source>
</evidence>
<evidence type="ECO:0000313" key="2">
    <source>
        <dbReference type="EMBL" id="KDS29778.1"/>
    </source>
</evidence>
<dbReference type="AlphaFoldDB" id="A0A078R313"/>
<dbReference type="Pfam" id="PF12728">
    <property type="entry name" value="HTH_17"/>
    <property type="match status" value="1"/>
</dbReference>
<protein>
    <submittedName>
        <fullName evidence="2">Helix-turn-helix domain protein</fullName>
    </submittedName>
</protein>
<dbReference type="PANTHER" id="PTHR34585">
    <property type="match status" value="1"/>
</dbReference>
<gene>
    <name evidence="2" type="ORF">M097_2923</name>
</gene>
<proteinExistence type="predicted"/>
<dbReference type="PATRIC" id="fig|1339350.3.peg.2800"/>
<dbReference type="SUPFAM" id="SSF46955">
    <property type="entry name" value="Putative DNA-binding domain"/>
    <property type="match status" value="1"/>
</dbReference>
<reference evidence="2 3" key="1">
    <citation type="submission" date="2014-04" db="EMBL/GenBank/DDBJ databases">
        <authorList>
            <person name="Sears C."/>
            <person name="Carroll K."/>
            <person name="Sack B.R."/>
            <person name="Qadri F."/>
            <person name="Myers L.L."/>
            <person name="Chung G.-T."/>
            <person name="Escheverria P."/>
            <person name="Fraser C.M."/>
            <person name="Sadzewicz L."/>
            <person name="Shefchek K.A."/>
            <person name="Tallon L."/>
            <person name="Das S.P."/>
            <person name="Daugherty S."/>
            <person name="Mongodin E.F."/>
        </authorList>
    </citation>
    <scope>NUCLEOTIDE SEQUENCE [LARGE SCALE GENOMIC DNA]</scope>
    <source>
        <strain evidence="3">3775 SL(B) 10 (iv)</strain>
    </source>
</reference>
<name>A0A078R313_PHOVU</name>
<dbReference type="InterPro" id="IPR009061">
    <property type="entry name" value="DNA-bd_dom_put_sf"/>
</dbReference>
<dbReference type="PANTHER" id="PTHR34585:SF22">
    <property type="entry name" value="HELIX-TURN-HELIX DOMAIN-CONTAINING PROTEIN"/>
    <property type="match status" value="1"/>
</dbReference>
<accession>A0A078R313</accession>
<dbReference type="Proteomes" id="UP000028134">
    <property type="component" value="Unassembled WGS sequence"/>
</dbReference>
<dbReference type="InterPro" id="IPR041657">
    <property type="entry name" value="HTH_17"/>
</dbReference>
<dbReference type="RefSeq" id="WP_032945906.1">
    <property type="nucleotide sequence ID" value="NZ_JNHI01000019.1"/>
</dbReference>
<organism evidence="2 3">
    <name type="scientific">Phocaeicola vulgatus str. 3775 SL</name>
    <name type="common">B</name>
    <name type="synonym">iv</name>
    <dbReference type="NCBI Taxonomy" id="1339350"/>
    <lineage>
        <taxon>Bacteria</taxon>
        <taxon>Pseudomonadati</taxon>
        <taxon>Bacteroidota</taxon>
        <taxon>Bacteroidia</taxon>
        <taxon>Bacteroidales</taxon>
        <taxon>Bacteroidaceae</taxon>
        <taxon>Phocaeicola</taxon>
    </lineage>
</organism>
<sequence>MSYHFIDRKDPHIDVMFQGLEKLEKMLSVLEEIPRTLFNGERFLTDEELSNVLRVSRRTLQEYRTSGVIPYYLVQGKALYKESDIMKILDDAYKRCREEQRWV</sequence>